<dbReference type="EMBL" id="PQNY01000074">
    <property type="protein sequence ID" value="POS00531.1"/>
    <property type="molecule type" value="Genomic_DNA"/>
</dbReference>
<reference evidence="1 2" key="1">
    <citation type="submission" date="2018-01" db="EMBL/GenBank/DDBJ databases">
        <title>Genomic Encyclopedia of Type Strains, Phase I: the one thousand microbial genomes (KMG-I) project.</title>
        <authorList>
            <person name="Goeker M."/>
        </authorList>
    </citation>
    <scope>NUCLEOTIDE SEQUENCE [LARGE SCALE GENOMIC DNA]</scope>
    <source>
        <strain evidence="1 2">DSM 17960</strain>
    </source>
</reference>
<name>A0A2S4N4B7_9FLAO</name>
<feature type="non-terminal residue" evidence="1">
    <location>
        <position position="1"/>
    </location>
</feature>
<keyword evidence="2" id="KW-1185">Reference proteome</keyword>
<dbReference type="AlphaFoldDB" id="A0A2S4N4B7"/>
<sequence>NNYYPFGMKHEKYNVEESVFISGNRGSFGYYKGAGNSTSSVTYKYKYNGKELQDELGLLNLYDYGARNYDPAIGRWMNMDGFSEKYFPLSPYTYAVNNPMFFVDPDGNYIEIYYGQDGKSHYTYNYVKNRNYSEIKDPFLADAYKALDALYKASNIEIDGKEINVIQTLMDDTRELSVVETTSDELQSTFAKDRDYISKGMWNARGEEGKILGTVHFNTSQAIRYDDINDTNNVKDFYDKNGKLKSTVKTNSPTALLGHEFVHAFNWSQNKTDYINRVRDTSTRNQTPWFKNAEEARTTTLSSQININLGEPSRSNYHAEGIKVPNVLSNKPSN</sequence>
<dbReference type="PANTHER" id="PTHR32305">
    <property type="match status" value="1"/>
</dbReference>
<comment type="caution">
    <text evidence="1">The sequence shown here is derived from an EMBL/GenBank/DDBJ whole genome shotgun (WGS) entry which is preliminary data.</text>
</comment>
<dbReference type="Gene3D" id="2.180.10.10">
    <property type="entry name" value="RHS repeat-associated core"/>
    <property type="match status" value="1"/>
</dbReference>
<proteinExistence type="predicted"/>
<protein>
    <submittedName>
        <fullName evidence="1">RHS repeat-associated protein</fullName>
    </submittedName>
</protein>
<dbReference type="NCBIfam" id="TIGR03696">
    <property type="entry name" value="Rhs_assc_core"/>
    <property type="match status" value="1"/>
</dbReference>
<organism evidence="1 2">
    <name type="scientific">Flavobacterium croceum DSM 17960</name>
    <dbReference type="NCBI Taxonomy" id="1121886"/>
    <lineage>
        <taxon>Bacteria</taxon>
        <taxon>Pseudomonadati</taxon>
        <taxon>Bacteroidota</taxon>
        <taxon>Flavobacteriia</taxon>
        <taxon>Flavobacteriales</taxon>
        <taxon>Flavobacteriaceae</taxon>
        <taxon>Flavobacterium</taxon>
    </lineage>
</organism>
<dbReference type="Proteomes" id="UP000237056">
    <property type="component" value="Unassembled WGS sequence"/>
</dbReference>
<dbReference type="InterPro" id="IPR050708">
    <property type="entry name" value="T6SS_VgrG/RHS"/>
</dbReference>
<evidence type="ECO:0000313" key="1">
    <source>
        <dbReference type="EMBL" id="POS00531.1"/>
    </source>
</evidence>
<evidence type="ECO:0000313" key="2">
    <source>
        <dbReference type="Proteomes" id="UP000237056"/>
    </source>
</evidence>
<dbReference type="PANTHER" id="PTHR32305:SF15">
    <property type="entry name" value="PROTEIN RHSA-RELATED"/>
    <property type="match status" value="1"/>
</dbReference>
<dbReference type="InterPro" id="IPR022385">
    <property type="entry name" value="Rhs_assc_core"/>
</dbReference>
<gene>
    <name evidence="1" type="ORF">Q361_1741</name>
</gene>
<accession>A0A2S4N4B7</accession>
<dbReference type="RefSeq" id="WP_146047055.1">
    <property type="nucleotide sequence ID" value="NZ_PQNY01000074.1"/>
</dbReference>
<dbReference type="OrthoDB" id="964483at2"/>